<organism evidence="9">
    <name type="scientific">marine metagenome</name>
    <dbReference type="NCBI Taxonomy" id="408172"/>
    <lineage>
        <taxon>unclassified sequences</taxon>
        <taxon>metagenomes</taxon>
        <taxon>ecological metagenomes</taxon>
    </lineage>
</organism>
<dbReference type="Pfam" id="PF03600">
    <property type="entry name" value="CitMHS"/>
    <property type="match status" value="1"/>
</dbReference>
<evidence type="ECO:0000256" key="6">
    <source>
        <dbReference type="ARBA" id="ARBA00023136"/>
    </source>
</evidence>
<dbReference type="GO" id="GO:0005886">
    <property type="term" value="C:plasma membrane"/>
    <property type="evidence" value="ECO:0007669"/>
    <property type="project" value="TreeGrafter"/>
</dbReference>
<feature type="transmembrane region" description="Helical" evidence="7">
    <location>
        <begin position="58"/>
        <end position="80"/>
    </location>
</feature>
<dbReference type="InterPro" id="IPR004680">
    <property type="entry name" value="Cit_transptr-like_dom"/>
</dbReference>
<evidence type="ECO:0000256" key="2">
    <source>
        <dbReference type="ARBA" id="ARBA00022448"/>
    </source>
</evidence>
<keyword evidence="3 7" id="KW-0812">Transmembrane</keyword>
<accession>A0A381W8B5</accession>
<dbReference type="PANTHER" id="PTHR43652:SF2">
    <property type="entry name" value="BASIC AMINO ACID ANTIPORTER YFCC-RELATED"/>
    <property type="match status" value="1"/>
</dbReference>
<name>A0A381W8B5_9ZZZZ</name>
<evidence type="ECO:0000256" key="4">
    <source>
        <dbReference type="ARBA" id="ARBA00022737"/>
    </source>
</evidence>
<dbReference type="PANTHER" id="PTHR43652">
    <property type="entry name" value="BASIC AMINO ACID ANTIPORTER YFCC-RELATED"/>
    <property type="match status" value="1"/>
</dbReference>
<feature type="transmembrane region" description="Helical" evidence="7">
    <location>
        <begin position="6"/>
        <end position="21"/>
    </location>
</feature>
<evidence type="ECO:0000259" key="8">
    <source>
        <dbReference type="Pfam" id="PF03600"/>
    </source>
</evidence>
<feature type="non-terminal residue" evidence="9">
    <location>
        <position position="156"/>
    </location>
</feature>
<feature type="transmembrane region" description="Helical" evidence="7">
    <location>
        <begin position="92"/>
        <end position="122"/>
    </location>
</feature>
<proteinExistence type="predicted"/>
<keyword evidence="2" id="KW-0813">Transport</keyword>
<feature type="transmembrane region" description="Helical" evidence="7">
    <location>
        <begin position="134"/>
        <end position="153"/>
    </location>
</feature>
<keyword evidence="5 7" id="KW-1133">Transmembrane helix</keyword>
<dbReference type="EMBL" id="UINC01011002">
    <property type="protein sequence ID" value="SVA48735.1"/>
    <property type="molecule type" value="Genomic_DNA"/>
</dbReference>
<dbReference type="InterPro" id="IPR051679">
    <property type="entry name" value="DASS-Related_Transporters"/>
</dbReference>
<gene>
    <name evidence="9" type="ORF">METZ01_LOCUS101589</name>
</gene>
<feature type="domain" description="Citrate transporter-like" evidence="8">
    <location>
        <begin position="17"/>
        <end position="156"/>
    </location>
</feature>
<feature type="transmembrane region" description="Helical" evidence="7">
    <location>
        <begin position="28"/>
        <end position="46"/>
    </location>
</feature>
<evidence type="ECO:0000256" key="3">
    <source>
        <dbReference type="ARBA" id="ARBA00022692"/>
    </source>
</evidence>
<evidence type="ECO:0000256" key="7">
    <source>
        <dbReference type="SAM" id="Phobius"/>
    </source>
</evidence>
<sequence>MNQQQAAIFLILAGILALFAWGRIRYDVIAFIGLILCVLLGLVPVQDAFSGFSHPATITVAVVLILSRGLANSGVVDLIVNHLMYTVKRVSLHVAILSGVSAVFSTFINNVGALALLMPVGIESSAKAKRSPAVILMPMSFASILGGLVTLIGTPP</sequence>
<protein>
    <recommendedName>
        <fullName evidence="8">Citrate transporter-like domain-containing protein</fullName>
    </recommendedName>
</protein>
<keyword evidence="6 7" id="KW-0472">Membrane</keyword>
<dbReference type="AlphaFoldDB" id="A0A381W8B5"/>
<evidence type="ECO:0000313" key="9">
    <source>
        <dbReference type="EMBL" id="SVA48735.1"/>
    </source>
</evidence>
<evidence type="ECO:0000256" key="5">
    <source>
        <dbReference type="ARBA" id="ARBA00022989"/>
    </source>
</evidence>
<keyword evidence="4" id="KW-0677">Repeat</keyword>
<reference evidence="9" key="1">
    <citation type="submission" date="2018-05" db="EMBL/GenBank/DDBJ databases">
        <authorList>
            <person name="Lanie J.A."/>
            <person name="Ng W.-L."/>
            <person name="Kazmierczak K.M."/>
            <person name="Andrzejewski T.M."/>
            <person name="Davidsen T.M."/>
            <person name="Wayne K.J."/>
            <person name="Tettelin H."/>
            <person name="Glass J.I."/>
            <person name="Rusch D."/>
            <person name="Podicherti R."/>
            <person name="Tsui H.-C.T."/>
            <person name="Winkler M.E."/>
        </authorList>
    </citation>
    <scope>NUCLEOTIDE SEQUENCE</scope>
</reference>
<comment type="subcellular location">
    <subcellularLocation>
        <location evidence="1">Membrane</location>
        <topology evidence="1">Multi-pass membrane protein</topology>
    </subcellularLocation>
</comment>
<evidence type="ECO:0000256" key="1">
    <source>
        <dbReference type="ARBA" id="ARBA00004141"/>
    </source>
</evidence>
<dbReference type="GO" id="GO:0055085">
    <property type="term" value="P:transmembrane transport"/>
    <property type="evidence" value="ECO:0007669"/>
    <property type="project" value="InterPro"/>
</dbReference>